<dbReference type="GO" id="GO:0006631">
    <property type="term" value="P:fatty acid metabolic process"/>
    <property type="evidence" value="ECO:0007669"/>
    <property type="project" value="InterPro"/>
</dbReference>
<proteinExistence type="predicted"/>
<dbReference type="Gene3D" id="1.10.1040.10">
    <property type="entry name" value="N-(1-d-carboxylethyl)-l-norvaline Dehydrogenase, domain 2"/>
    <property type="match status" value="1"/>
</dbReference>
<evidence type="ECO:0000313" key="3">
    <source>
        <dbReference type="EMBL" id="PSR34876.1"/>
    </source>
</evidence>
<comment type="pathway">
    <text evidence="1">Lipid metabolism; butanoate metabolism.</text>
</comment>
<protein>
    <recommendedName>
        <fullName evidence="2">3-hydroxyacyl-CoA dehydrogenase C-terminal domain-containing protein</fullName>
    </recommendedName>
</protein>
<comment type="caution">
    <text evidence="3">The sequence shown here is derived from an EMBL/GenBank/DDBJ whole genome shotgun (WGS) entry which is preliminary data.</text>
</comment>
<dbReference type="InterPro" id="IPR006108">
    <property type="entry name" value="3HC_DH_C"/>
</dbReference>
<evidence type="ECO:0000313" key="4">
    <source>
        <dbReference type="Proteomes" id="UP000242972"/>
    </source>
</evidence>
<name>A0A2T2XK54_9FIRM</name>
<reference evidence="3 4" key="1">
    <citation type="journal article" date="2014" name="BMC Genomics">
        <title>Comparison of environmental and isolate Sulfobacillus genomes reveals diverse carbon, sulfur, nitrogen, and hydrogen metabolisms.</title>
        <authorList>
            <person name="Justice N.B."/>
            <person name="Norman A."/>
            <person name="Brown C.T."/>
            <person name="Singh A."/>
            <person name="Thomas B.C."/>
            <person name="Banfield J.F."/>
        </authorList>
    </citation>
    <scope>NUCLEOTIDE SEQUENCE [LARGE SCALE GENOMIC DNA]</scope>
    <source>
        <strain evidence="3">AMDSBA4</strain>
    </source>
</reference>
<evidence type="ECO:0000259" key="2">
    <source>
        <dbReference type="Pfam" id="PF00725"/>
    </source>
</evidence>
<dbReference type="Pfam" id="PF00725">
    <property type="entry name" value="3HCDH"/>
    <property type="match status" value="1"/>
</dbReference>
<dbReference type="SUPFAM" id="SSF48179">
    <property type="entry name" value="6-phosphogluconate dehydrogenase C-terminal domain-like"/>
    <property type="match status" value="1"/>
</dbReference>
<dbReference type="EMBL" id="PXYW01000005">
    <property type="protein sequence ID" value="PSR34876.1"/>
    <property type="molecule type" value="Genomic_DNA"/>
</dbReference>
<organism evidence="3 4">
    <name type="scientific">Sulfobacillus benefaciens</name>
    <dbReference type="NCBI Taxonomy" id="453960"/>
    <lineage>
        <taxon>Bacteria</taxon>
        <taxon>Bacillati</taxon>
        <taxon>Bacillota</taxon>
        <taxon>Clostridia</taxon>
        <taxon>Eubacteriales</taxon>
        <taxon>Clostridiales Family XVII. Incertae Sedis</taxon>
        <taxon>Sulfobacillus</taxon>
    </lineage>
</organism>
<dbReference type="InterPro" id="IPR013328">
    <property type="entry name" value="6PGD_dom2"/>
</dbReference>
<accession>A0A2T2XK54</accession>
<feature type="domain" description="3-hydroxyacyl-CoA dehydrogenase C-terminal" evidence="2">
    <location>
        <begin position="170"/>
        <end position="250"/>
    </location>
</feature>
<dbReference type="GO" id="GO:0016616">
    <property type="term" value="F:oxidoreductase activity, acting on the CH-OH group of donors, NAD or NADP as acceptor"/>
    <property type="evidence" value="ECO:0007669"/>
    <property type="project" value="InterPro"/>
</dbReference>
<dbReference type="Proteomes" id="UP000242972">
    <property type="component" value="Unassembled WGS sequence"/>
</dbReference>
<dbReference type="InterPro" id="IPR008927">
    <property type="entry name" value="6-PGluconate_DH-like_C_sf"/>
</dbReference>
<gene>
    <name evidence="3" type="ORF">C7B46_02890</name>
</gene>
<sequence>MIRGIARMHYNRTKFGWAIWGARANGGFMRMNDMIAVLGPDSLGAIIQQHTSHAVQLWDRDPHPGREPQMIIDATLGPVSVKRDRLRWLADQYPQTPLLTASSTVLFAAQQRWLPVPERLIGFDPWLMQANARVLTVTDREDTRPLHQELLAHLFPDWQWQWVADQVGAVFARVIAPLVNESMEYLSMGLTDAEINRAVKLGLHHPKGPLEWAHLFGLSQVGLVLQAMHRSLGERFLPHPLIQRQMAEEGVDLDA</sequence>
<dbReference type="AlphaFoldDB" id="A0A2T2XK54"/>
<evidence type="ECO:0000256" key="1">
    <source>
        <dbReference type="ARBA" id="ARBA00005086"/>
    </source>
</evidence>